<protein>
    <submittedName>
        <fullName evidence="4">NET domain-containing protein</fullName>
    </submittedName>
</protein>
<organism evidence="3 4">
    <name type="scientific">Heligmosomoides polygyrus</name>
    <name type="common">Parasitic roundworm</name>
    <dbReference type="NCBI Taxonomy" id="6339"/>
    <lineage>
        <taxon>Eukaryota</taxon>
        <taxon>Metazoa</taxon>
        <taxon>Ecdysozoa</taxon>
        <taxon>Nematoda</taxon>
        <taxon>Chromadorea</taxon>
        <taxon>Rhabditida</taxon>
        <taxon>Rhabditina</taxon>
        <taxon>Rhabditomorpha</taxon>
        <taxon>Strongyloidea</taxon>
        <taxon>Heligmosomidae</taxon>
        <taxon>Heligmosomoides</taxon>
    </lineage>
</organism>
<dbReference type="Proteomes" id="UP000050761">
    <property type="component" value="Unassembled WGS sequence"/>
</dbReference>
<feature type="compositionally biased region" description="Basic residues" evidence="1">
    <location>
        <begin position="412"/>
        <end position="423"/>
    </location>
</feature>
<evidence type="ECO:0000313" key="3">
    <source>
        <dbReference type="Proteomes" id="UP000050761"/>
    </source>
</evidence>
<evidence type="ECO:0000313" key="4">
    <source>
        <dbReference type="WBParaSite" id="HPBE_0000661201-mRNA-1"/>
    </source>
</evidence>
<name>A0A183FIB0_HELPZ</name>
<reference evidence="4" key="2">
    <citation type="submission" date="2019-09" db="UniProtKB">
        <authorList>
            <consortium name="WormBaseParasite"/>
        </authorList>
    </citation>
    <scope>IDENTIFICATION</scope>
</reference>
<sequence>MQASLPTVPHVQLQNSSGKMFKPVSSTLDYPSSSGISQSPMQMFAGSSLLRNAVANVSHYDERAGPNLPAGHTSNHMSQMKTNAIQPNPYVTINNTRFEQQHHPPPGIGKPPGALPFTAAHAAAAIAARTNMEPLRHGAYHAHVMCKNIVPQLQSTTSLVSRPTIPLASHPQGMSHNVVSHQPVASPSRFSTGSHGFYHLQTPRCSKEAFAVHEGDVKFAKQFITTGSTGYALRQHCACPAASTAQSANGNTEESPRKRMRKQQFEMDAIPDQIKMAINVVQPLGEDPDWKFEDRVGLMESLAAIGVTEKKKRGRPRTSARPATVLPTELRQSVSVFVDIDSPEDKKPSFIAALSEPPFARGSTASVPPVHLEDLKPDVGDGREAKELRGTSAGESSKDQGSSSAEDGGLLKHVHRERNKLSKASRAAKASLRQKSHAAAGSLTALSCPLTAEEKEEEKAVEILVNCLKESRAERQRQREMLQLDPVSSGSRNFFDLANPPGNGERSVRPGARMFRRSTDSLPCSNHFETVEQFEAAYNNYRKLKRQQQQESKAAPKACAKDAKESSSGTTAKSTDSRTSKPMKPKVSRELIASVIDASLRERLRKAQDSPSSADGDVEQILDEIVTFLTKDESPNGVSEFIERTFIREITGRPVNMLDGHEAVKRILRSRRSRARMLLADSFHTVLNETRSAPIRGEHGLYDGVCSGQSARHCSWWGLVCPSAKKSERPYLSMETSRDLAAFIPTSNAALREDSYPFLQPVDETVHELSELSLKKYEECLWFAIKLFISRELATRLQHMNRQLNEQVTFEESVLGVFEKLYRIYNPKDYCSMQLEMQRDTDGGDSSSVLHEKKMQKLRVVLSLPPIKLEPDKKPDFGEHCGSVINCPDESEMNEHMLGISPFWKGSAAKTNGKKSARKRAAVLRERRASFTPSEDDYREYYVEDLIDYRDPAKFRDDYYRMEEIWSQLKDIYSPRKDTNKGVWISRRNLARLKNERMVCLGSMQTNTVDVPERNESLGMEVEDLFNKGASAHEILATAFKAIRQTTLMMVQTRNAILELVHNIVEGDEGNEDEQEESADDEDEFHRQMEQALQQSYQELQSSSKAQS</sequence>
<feature type="compositionally biased region" description="Low complexity" evidence="1">
    <location>
        <begin position="424"/>
        <end position="433"/>
    </location>
</feature>
<dbReference type="WBParaSite" id="HPBE_0000661201-mRNA-1">
    <property type="protein sequence ID" value="HPBE_0000661201-mRNA-1"/>
    <property type="gene ID" value="HPBE_0000661201"/>
</dbReference>
<evidence type="ECO:0000256" key="1">
    <source>
        <dbReference type="SAM" id="MobiDB-lite"/>
    </source>
</evidence>
<feature type="region of interest" description="Disordered" evidence="1">
    <location>
        <begin position="545"/>
        <end position="588"/>
    </location>
</feature>
<feature type="compositionally biased region" description="Polar residues" evidence="1">
    <location>
        <begin position="393"/>
        <end position="405"/>
    </location>
</feature>
<feature type="compositionally biased region" description="Basic and acidic residues" evidence="1">
    <location>
        <begin position="371"/>
        <end position="389"/>
    </location>
</feature>
<feature type="region of interest" description="Disordered" evidence="1">
    <location>
        <begin position="1066"/>
        <end position="1088"/>
    </location>
</feature>
<proteinExistence type="predicted"/>
<accession>A0A183FIB0</accession>
<keyword evidence="3" id="KW-1185">Reference proteome</keyword>
<gene>
    <name evidence="2" type="ORF">HPBE_LOCUS6613</name>
</gene>
<reference evidence="2 3" key="1">
    <citation type="submission" date="2018-11" db="EMBL/GenBank/DDBJ databases">
        <authorList>
            <consortium name="Pathogen Informatics"/>
        </authorList>
    </citation>
    <scope>NUCLEOTIDE SEQUENCE [LARGE SCALE GENOMIC DNA]</scope>
</reference>
<dbReference type="EMBL" id="UZAH01025702">
    <property type="protein sequence ID" value="VDO69008.1"/>
    <property type="molecule type" value="Genomic_DNA"/>
</dbReference>
<feature type="compositionally biased region" description="Acidic residues" evidence="1">
    <location>
        <begin position="1066"/>
        <end position="1083"/>
    </location>
</feature>
<dbReference type="OrthoDB" id="5847483at2759"/>
<dbReference type="AlphaFoldDB" id="A0A183FIB0"/>
<accession>A0A3P8AX17</accession>
<evidence type="ECO:0000313" key="2">
    <source>
        <dbReference type="EMBL" id="VDO69008.1"/>
    </source>
</evidence>
<feature type="region of interest" description="Disordered" evidence="1">
    <location>
        <begin position="359"/>
        <end position="438"/>
    </location>
</feature>